<dbReference type="PANTHER" id="PTHR30385:SF4">
    <property type="entry name" value="RNA POLYMERASE SIGMA-E FACTOR"/>
    <property type="match status" value="1"/>
</dbReference>
<dbReference type="InterPro" id="IPR007624">
    <property type="entry name" value="RNA_pol_sigma70_r3"/>
</dbReference>
<comment type="caution">
    <text evidence="8">The sequence shown here is derived from an EMBL/GenBank/DDBJ whole genome shotgun (WGS) entry which is preliminary data.</text>
</comment>
<evidence type="ECO:0000259" key="6">
    <source>
        <dbReference type="Pfam" id="PF04542"/>
    </source>
</evidence>
<dbReference type="InterPro" id="IPR007627">
    <property type="entry name" value="RNA_pol_sigma70_r2"/>
</dbReference>
<keyword evidence="1" id="KW-0805">Transcription regulation</keyword>
<keyword evidence="4" id="KW-0804">Transcription</keyword>
<protein>
    <submittedName>
        <fullName evidence="8">RNA polymerase, sigma 28 subunit, SigD/FliA/WhiG</fullName>
    </submittedName>
</protein>
<feature type="domain" description="RNA polymerase sigma-70 region 3" evidence="5">
    <location>
        <begin position="103"/>
        <end position="175"/>
    </location>
</feature>
<dbReference type="InterPro" id="IPR014284">
    <property type="entry name" value="RNA_pol_sigma-70_dom"/>
</dbReference>
<dbReference type="EMBL" id="FUZO01000001">
    <property type="protein sequence ID" value="SKC42343.1"/>
    <property type="molecule type" value="Genomic_DNA"/>
</dbReference>
<dbReference type="SUPFAM" id="SSF88659">
    <property type="entry name" value="Sigma3 and sigma4 domains of RNA polymerase sigma factors"/>
    <property type="match status" value="2"/>
</dbReference>
<accession>A0ABY1LHU0</accession>
<dbReference type="InterPro" id="IPR013325">
    <property type="entry name" value="RNA_pol_sigma_r2"/>
</dbReference>
<evidence type="ECO:0000313" key="9">
    <source>
        <dbReference type="Proteomes" id="UP000190827"/>
    </source>
</evidence>
<dbReference type="Proteomes" id="UP000190827">
    <property type="component" value="Unassembled WGS sequence"/>
</dbReference>
<feature type="domain" description="RNA polymerase sigma-70 region 2" evidence="6">
    <location>
        <begin position="23"/>
        <end position="93"/>
    </location>
</feature>
<evidence type="ECO:0000256" key="4">
    <source>
        <dbReference type="ARBA" id="ARBA00023163"/>
    </source>
</evidence>
<feature type="domain" description="RNA polymerase sigma-70 region 4" evidence="7">
    <location>
        <begin position="189"/>
        <end position="237"/>
    </location>
</feature>
<dbReference type="PANTHER" id="PTHR30385">
    <property type="entry name" value="SIGMA FACTOR F FLAGELLAR"/>
    <property type="match status" value="1"/>
</dbReference>
<gene>
    <name evidence="8" type="ORF">SAMN06295973_0811</name>
</gene>
<evidence type="ECO:0000313" key="8">
    <source>
        <dbReference type="EMBL" id="SKC42343.1"/>
    </source>
</evidence>
<dbReference type="Pfam" id="PF04542">
    <property type="entry name" value="Sigma70_r2"/>
    <property type="match status" value="1"/>
</dbReference>
<name>A0ABY1LHU0_9MICO</name>
<proteinExistence type="predicted"/>
<dbReference type="Pfam" id="PF04545">
    <property type="entry name" value="Sigma70_r4"/>
    <property type="match status" value="1"/>
</dbReference>
<evidence type="ECO:0000256" key="1">
    <source>
        <dbReference type="ARBA" id="ARBA00023015"/>
    </source>
</evidence>
<dbReference type="CDD" id="cd06171">
    <property type="entry name" value="Sigma70_r4"/>
    <property type="match status" value="1"/>
</dbReference>
<keyword evidence="9" id="KW-1185">Reference proteome</keyword>
<dbReference type="Pfam" id="PF04539">
    <property type="entry name" value="Sigma70_r3"/>
    <property type="match status" value="1"/>
</dbReference>
<organism evidence="8 9">
    <name type="scientific">Plantibacter cousiniae</name>
    <name type="common">nom. nud.</name>
    <dbReference type="NCBI Taxonomy" id="199709"/>
    <lineage>
        <taxon>Bacteria</taxon>
        <taxon>Bacillati</taxon>
        <taxon>Actinomycetota</taxon>
        <taxon>Actinomycetes</taxon>
        <taxon>Micrococcales</taxon>
        <taxon>Microbacteriaceae</taxon>
        <taxon>Plantibacter</taxon>
    </lineage>
</organism>
<dbReference type="RefSeq" id="WP_079704825.1">
    <property type="nucleotide sequence ID" value="NZ_FUZO01000001.1"/>
</dbReference>
<dbReference type="InterPro" id="IPR000943">
    <property type="entry name" value="RNA_pol_sigma70"/>
</dbReference>
<keyword evidence="2" id="KW-0731">Sigma factor</keyword>
<dbReference type="NCBIfam" id="TIGR02937">
    <property type="entry name" value="sigma70-ECF"/>
    <property type="match status" value="1"/>
</dbReference>
<evidence type="ECO:0000256" key="3">
    <source>
        <dbReference type="ARBA" id="ARBA00023125"/>
    </source>
</evidence>
<dbReference type="Gene3D" id="1.20.120.1810">
    <property type="match status" value="1"/>
</dbReference>
<dbReference type="Gene3D" id="1.20.140.160">
    <property type="match status" value="1"/>
</dbReference>
<dbReference type="InterPro" id="IPR007630">
    <property type="entry name" value="RNA_pol_sigma70_r4"/>
</dbReference>
<sequence>MTTDRTDTRLPGELLGRQEAEALVLEHLPLAEAIARRYFRRDPARDEDLVQVAYIGLVKAARRFDADRGGPFAAFASPTISGEIKRHLRDHGWFVRPPRPVQELRARVAEAVPRLAQELGHGPSVPELTADLGASDELVREAIACQNHLRPASLDALVGIDHETSLGDIIPAEDGSLERAESAAILSTALRVLSPRDRRVLQLRFAEDLTQQEIAEAVGVTQMQVSRILKRSLELLRDRIVHGEPSTEQAGRRRIA</sequence>
<evidence type="ECO:0000259" key="7">
    <source>
        <dbReference type="Pfam" id="PF04545"/>
    </source>
</evidence>
<dbReference type="InterPro" id="IPR013324">
    <property type="entry name" value="RNA_pol_sigma_r3/r4-like"/>
</dbReference>
<dbReference type="PRINTS" id="PR00046">
    <property type="entry name" value="SIGMA70FCT"/>
</dbReference>
<evidence type="ECO:0000259" key="5">
    <source>
        <dbReference type="Pfam" id="PF04539"/>
    </source>
</evidence>
<keyword evidence="3" id="KW-0238">DNA-binding</keyword>
<dbReference type="SUPFAM" id="SSF88946">
    <property type="entry name" value="Sigma2 domain of RNA polymerase sigma factors"/>
    <property type="match status" value="1"/>
</dbReference>
<evidence type="ECO:0000256" key="2">
    <source>
        <dbReference type="ARBA" id="ARBA00023082"/>
    </source>
</evidence>
<reference evidence="8 9" key="1">
    <citation type="submission" date="2017-02" db="EMBL/GenBank/DDBJ databases">
        <authorList>
            <person name="Varghese N."/>
            <person name="Submissions S."/>
        </authorList>
    </citation>
    <scope>NUCLEOTIDE SEQUENCE [LARGE SCALE GENOMIC DNA]</scope>
    <source>
        <strain evidence="8 9">VKM Ac-1787</strain>
    </source>
</reference>